<evidence type="ECO:0000256" key="8">
    <source>
        <dbReference type="ARBA" id="ARBA00048968"/>
    </source>
</evidence>
<dbReference type="InterPro" id="IPR038371">
    <property type="entry name" value="Cu_polyphenol_OxRdtase_sf"/>
</dbReference>
<gene>
    <name evidence="11" type="primary">pgeF</name>
    <name evidence="11" type="ORF">OLX77_04210</name>
</gene>
<dbReference type="RefSeq" id="WP_307634061.1">
    <property type="nucleotide sequence ID" value="NZ_JAPHEH010000001.1"/>
</dbReference>
<dbReference type="Pfam" id="PF02578">
    <property type="entry name" value="Cu-oxidase_4"/>
    <property type="match status" value="1"/>
</dbReference>
<evidence type="ECO:0000313" key="12">
    <source>
        <dbReference type="Proteomes" id="UP001154240"/>
    </source>
</evidence>
<dbReference type="GO" id="GO:0017061">
    <property type="term" value="F:S-methyl-5-thioadenosine phosphorylase activity"/>
    <property type="evidence" value="ECO:0007669"/>
    <property type="project" value="UniProtKB-EC"/>
</dbReference>
<dbReference type="AlphaFoldDB" id="A0A9X4MD10"/>
<dbReference type="Gene3D" id="3.60.140.10">
    <property type="entry name" value="CNF1/YfiH-like putative cysteine hydrolases"/>
    <property type="match status" value="1"/>
</dbReference>
<dbReference type="Proteomes" id="UP001154240">
    <property type="component" value="Unassembled WGS sequence"/>
</dbReference>
<evidence type="ECO:0000256" key="5">
    <source>
        <dbReference type="ARBA" id="ARBA00022801"/>
    </source>
</evidence>
<dbReference type="SUPFAM" id="SSF64438">
    <property type="entry name" value="CNF1/YfiH-like putative cysteine hydrolases"/>
    <property type="match status" value="1"/>
</dbReference>
<evidence type="ECO:0000313" key="11">
    <source>
        <dbReference type="EMBL" id="MDG4475364.1"/>
    </source>
</evidence>
<evidence type="ECO:0000256" key="4">
    <source>
        <dbReference type="ARBA" id="ARBA00022723"/>
    </source>
</evidence>
<evidence type="ECO:0000256" key="1">
    <source>
        <dbReference type="ARBA" id="ARBA00000553"/>
    </source>
</evidence>
<proteinExistence type="inferred from homology"/>
<evidence type="ECO:0000256" key="9">
    <source>
        <dbReference type="ARBA" id="ARBA00049893"/>
    </source>
</evidence>
<comment type="caution">
    <text evidence="11">The sequence shown here is derived from an EMBL/GenBank/DDBJ whole genome shotgun (WGS) entry which is preliminary data.</text>
</comment>
<evidence type="ECO:0000256" key="10">
    <source>
        <dbReference type="RuleBase" id="RU361274"/>
    </source>
</evidence>
<comment type="catalytic activity">
    <reaction evidence="1">
        <text>inosine + phosphate = alpha-D-ribose 1-phosphate + hypoxanthine</text>
        <dbReference type="Rhea" id="RHEA:27646"/>
        <dbReference type="ChEBI" id="CHEBI:17368"/>
        <dbReference type="ChEBI" id="CHEBI:17596"/>
        <dbReference type="ChEBI" id="CHEBI:43474"/>
        <dbReference type="ChEBI" id="CHEBI:57720"/>
        <dbReference type="EC" id="2.4.2.1"/>
    </reaction>
    <physiologicalReaction direction="left-to-right" evidence="1">
        <dbReference type="Rhea" id="RHEA:27647"/>
    </physiologicalReaction>
</comment>
<keyword evidence="12" id="KW-1185">Reference proteome</keyword>
<dbReference type="PANTHER" id="PTHR30616">
    <property type="entry name" value="UNCHARACTERIZED PROTEIN YFIH"/>
    <property type="match status" value="1"/>
</dbReference>
<sequence length="240" mass="25891">MPTVSAVTFSRQGGASAPPYCSLNVGFHVGDDAAGVLRNRAVIKEKLGLGWLVSAKQVHGNKVLVVDWLPQEDVEHAGYDALMTNIPEVGLMIQQADCQAVMLYDPQHGAVANIHSGWRGSVANIIAKTLVAMTAAYGTNPTAILAGISPSLGPCCGEFSQYHTELPLAFHAYQVRPNYFNFWGISRDQLRDSGVPTEQIEIAATCTVCDENYFSYRREGVTGRFASVIGIKTTESGAER</sequence>
<evidence type="ECO:0000256" key="2">
    <source>
        <dbReference type="ARBA" id="ARBA00007353"/>
    </source>
</evidence>
<dbReference type="CDD" id="cd16833">
    <property type="entry name" value="YfiH"/>
    <property type="match status" value="1"/>
</dbReference>
<accession>A0A9X4MD10</accession>
<dbReference type="GO" id="GO:0005507">
    <property type="term" value="F:copper ion binding"/>
    <property type="evidence" value="ECO:0007669"/>
    <property type="project" value="TreeGrafter"/>
</dbReference>
<evidence type="ECO:0000256" key="6">
    <source>
        <dbReference type="ARBA" id="ARBA00022833"/>
    </source>
</evidence>
<reference evidence="11" key="2">
    <citation type="submission" date="2022-10" db="EMBL/GenBank/DDBJ databases">
        <authorList>
            <person name="Aronson H.S."/>
        </authorList>
    </citation>
    <scope>NUCLEOTIDE SEQUENCE</scope>
    <source>
        <strain evidence="11">RS19-109</strain>
    </source>
</reference>
<reference evidence="11" key="1">
    <citation type="journal article" date="2022" name="bioRxiv">
        <title>Thiovibrio frasassiensisgen. nov., sp. nov., an autotrophic, elemental sulfur disproportionating bacterium isolated from sulfidic karst sediment, and proposal of Thiovibrionaceae fam. nov.</title>
        <authorList>
            <person name="Aronson H."/>
            <person name="Thomas C."/>
            <person name="Bhattacharyya M."/>
            <person name="Eckstein S."/>
            <person name="Jensen S."/>
            <person name="Barco R."/>
            <person name="Macalady J."/>
            <person name="Amend J."/>
        </authorList>
    </citation>
    <scope>NUCLEOTIDE SEQUENCE</scope>
    <source>
        <strain evidence="11">RS19-109</strain>
    </source>
</reference>
<keyword evidence="6" id="KW-0862">Zinc</keyword>
<dbReference type="PANTHER" id="PTHR30616:SF2">
    <property type="entry name" value="PURINE NUCLEOSIDE PHOSPHORYLASE LACC1"/>
    <property type="match status" value="1"/>
</dbReference>
<dbReference type="GO" id="GO:0016787">
    <property type="term" value="F:hydrolase activity"/>
    <property type="evidence" value="ECO:0007669"/>
    <property type="project" value="UniProtKB-KW"/>
</dbReference>
<comment type="catalytic activity">
    <reaction evidence="9">
        <text>S-methyl-5'-thioadenosine + phosphate = 5-(methylsulfanyl)-alpha-D-ribose 1-phosphate + adenine</text>
        <dbReference type="Rhea" id="RHEA:11852"/>
        <dbReference type="ChEBI" id="CHEBI:16708"/>
        <dbReference type="ChEBI" id="CHEBI:17509"/>
        <dbReference type="ChEBI" id="CHEBI:43474"/>
        <dbReference type="ChEBI" id="CHEBI:58533"/>
        <dbReference type="EC" id="2.4.2.28"/>
    </reaction>
    <physiologicalReaction direction="left-to-right" evidence="9">
        <dbReference type="Rhea" id="RHEA:11853"/>
    </physiologicalReaction>
</comment>
<comment type="similarity">
    <text evidence="2 10">Belongs to the purine nucleoside phosphorylase YfiH/LACC1 family.</text>
</comment>
<evidence type="ECO:0000256" key="7">
    <source>
        <dbReference type="ARBA" id="ARBA00047989"/>
    </source>
</evidence>
<keyword evidence="4" id="KW-0479">Metal-binding</keyword>
<dbReference type="InterPro" id="IPR011324">
    <property type="entry name" value="Cytotoxic_necrot_fac-like_cat"/>
</dbReference>
<name>A0A9X4MD10_9BACT</name>
<evidence type="ECO:0000256" key="3">
    <source>
        <dbReference type="ARBA" id="ARBA00022679"/>
    </source>
</evidence>
<dbReference type="NCBIfam" id="TIGR00726">
    <property type="entry name" value="peptidoglycan editing factor PgeF"/>
    <property type="match status" value="1"/>
</dbReference>
<keyword evidence="3" id="KW-0808">Transferase</keyword>
<dbReference type="InterPro" id="IPR003730">
    <property type="entry name" value="Cu_polyphenol_OxRdtase"/>
</dbReference>
<comment type="catalytic activity">
    <reaction evidence="7">
        <text>adenosine + H2O + H(+) = inosine + NH4(+)</text>
        <dbReference type="Rhea" id="RHEA:24408"/>
        <dbReference type="ChEBI" id="CHEBI:15377"/>
        <dbReference type="ChEBI" id="CHEBI:15378"/>
        <dbReference type="ChEBI" id="CHEBI:16335"/>
        <dbReference type="ChEBI" id="CHEBI:17596"/>
        <dbReference type="ChEBI" id="CHEBI:28938"/>
        <dbReference type="EC" id="3.5.4.4"/>
    </reaction>
    <physiologicalReaction direction="left-to-right" evidence="7">
        <dbReference type="Rhea" id="RHEA:24409"/>
    </physiologicalReaction>
</comment>
<dbReference type="EMBL" id="JAPHEH010000001">
    <property type="protein sequence ID" value="MDG4475364.1"/>
    <property type="molecule type" value="Genomic_DNA"/>
</dbReference>
<keyword evidence="5" id="KW-0378">Hydrolase</keyword>
<comment type="catalytic activity">
    <reaction evidence="8">
        <text>adenosine + phosphate = alpha-D-ribose 1-phosphate + adenine</text>
        <dbReference type="Rhea" id="RHEA:27642"/>
        <dbReference type="ChEBI" id="CHEBI:16335"/>
        <dbReference type="ChEBI" id="CHEBI:16708"/>
        <dbReference type="ChEBI" id="CHEBI:43474"/>
        <dbReference type="ChEBI" id="CHEBI:57720"/>
        <dbReference type="EC" id="2.4.2.1"/>
    </reaction>
    <physiologicalReaction direction="left-to-right" evidence="8">
        <dbReference type="Rhea" id="RHEA:27643"/>
    </physiologicalReaction>
</comment>
<protein>
    <recommendedName>
        <fullName evidence="10">Purine nucleoside phosphorylase</fullName>
    </recommendedName>
</protein>
<organism evidence="11 12">
    <name type="scientific">Thiovibrio frasassiensis</name>
    <dbReference type="NCBI Taxonomy" id="2984131"/>
    <lineage>
        <taxon>Bacteria</taxon>
        <taxon>Pseudomonadati</taxon>
        <taxon>Thermodesulfobacteriota</taxon>
        <taxon>Desulfobulbia</taxon>
        <taxon>Desulfobulbales</taxon>
        <taxon>Thiovibrionaceae</taxon>
        <taxon>Thiovibrio</taxon>
    </lineage>
</organism>